<name>A0A1L3I2Z1_9RHOB</name>
<dbReference type="KEGG" id="php:PhaeoP97_01051"/>
<evidence type="ECO:0000313" key="2">
    <source>
        <dbReference type="EMBL" id="APG46478.1"/>
    </source>
</evidence>
<dbReference type="RefSeq" id="WP_072504172.1">
    <property type="nucleotide sequence ID" value="NZ_CP016364.1"/>
</dbReference>
<organism evidence="2 3">
    <name type="scientific">Phaeobacter porticola</name>
    <dbReference type="NCBI Taxonomy" id="1844006"/>
    <lineage>
        <taxon>Bacteria</taxon>
        <taxon>Pseudomonadati</taxon>
        <taxon>Pseudomonadota</taxon>
        <taxon>Alphaproteobacteria</taxon>
        <taxon>Rhodobacterales</taxon>
        <taxon>Roseobacteraceae</taxon>
        <taxon>Phaeobacter</taxon>
    </lineage>
</organism>
<sequence>MANRERGGKTPANVAGHATQKDALRRNTLSLLGLYGASNNLNAMVRMPSGRTQVVQRGSRLSGSEVIAIDAKGLILQKNGKASRLEMPGS</sequence>
<feature type="region of interest" description="Disordered" evidence="1">
    <location>
        <begin position="1"/>
        <end position="21"/>
    </location>
</feature>
<gene>
    <name evidence="2" type="ORF">PhaeoP97_01051</name>
</gene>
<evidence type="ECO:0000313" key="3">
    <source>
        <dbReference type="Proteomes" id="UP000183859"/>
    </source>
</evidence>
<accession>A0A1L3I2Z1</accession>
<evidence type="ECO:0000256" key="1">
    <source>
        <dbReference type="SAM" id="MobiDB-lite"/>
    </source>
</evidence>
<dbReference type="STRING" id="1844006.PhaeoP97_01051"/>
<dbReference type="AlphaFoldDB" id="A0A1L3I2Z1"/>
<dbReference type="EMBL" id="CP016364">
    <property type="protein sequence ID" value="APG46478.1"/>
    <property type="molecule type" value="Genomic_DNA"/>
</dbReference>
<protein>
    <submittedName>
        <fullName evidence="2">Type IV pilus biogenesis</fullName>
    </submittedName>
</protein>
<proteinExistence type="predicted"/>
<dbReference type="OrthoDB" id="7860232at2"/>
<reference evidence="3" key="1">
    <citation type="submission" date="2016-07" db="EMBL/GenBank/DDBJ databases">
        <title>Phaeobacter portensis sp. nov., a tropodithietic acid producing bacterium isolated from a German harbor.</title>
        <authorList>
            <person name="Freese H.M."/>
            <person name="Bunk B."/>
            <person name="Breider S."/>
            <person name="Brinkhoff T."/>
        </authorList>
    </citation>
    <scope>NUCLEOTIDE SEQUENCE [LARGE SCALE GENOMIC DNA]</scope>
    <source>
        <strain evidence="3">P97</strain>
    </source>
</reference>
<dbReference type="Proteomes" id="UP000183859">
    <property type="component" value="Chromosome"/>
</dbReference>
<keyword evidence="3" id="KW-1185">Reference proteome</keyword>